<dbReference type="CDD" id="cd03017">
    <property type="entry name" value="PRX_BCP"/>
    <property type="match status" value="1"/>
</dbReference>
<comment type="subcellular location">
    <subcellularLocation>
        <location evidence="1">Nucleus</location>
    </subcellularLocation>
</comment>
<dbReference type="InterPro" id="IPR013766">
    <property type="entry name" value="Thioredoxin_domain"/>
</dbReference>
<keyword evidence="5" id="KW-0049">Antioxidant</keyword>
<comment type="caution">
    <text evidence="16">The sequence shown here is derived from an EMBL/GenBank/DDBJ whole genome shotgun (WGS) entry which is preliminary data.</text>
</comment>
<dbReference type="GO" id="GO:0005737">
    <property type="term" value="C:cytoplasm"/>
    <property type="evidence" value="ECO:0007669"/>
    <property type="project" value="TreeGrafter"/>
</dbReference>
<evidence type="ECO:0000256" key="8">
    <source>
        <dbReference type="ARBA" id="ARBA00023242"/>
    </source>
</evidence>
<protein>
    <recommendedName>
        <fullName evidence="3">thioredoxin-dependent peroxiredoxin</fullName>
        <ecNumber evidence="3">1.11.1.24</ecNumber>
    </recommendedName>
    <alternativeName>
        <fullName evidence="13">Nuclear thiol peroxidase</fullName>
    </alternativeName>
    <alternativeName>
        <fullName evidence="10">Thioredoxin peroxidase</fullName>
    </alternativeName>
</protein>
<dbReference type="GO" id="GO:0005634">
    <property type="term" value="C:nucleus"/>
    <property type="evidence" value="ECO:0007669"/>
    <property type="project" value="UniProtKB-SubCell"/>
</dbReference>
<dbReference type="SUPFAM" id="SSF52833">
    <property type="entry name" value="Thioredoxin-like"/>
    <property type="match status" value="1"/>
</dbReference>
<feature type="region of interest" description="Disordered" evidence="14">
    <location>
        <begin position="222"/>
        <end position="294"/>
    </location>
</feature>
<dbReference type="Gene3D" id="3.40.30.10">
    <property type="entry name" value="Glutaredoxin"/>
    <property type="match status" value="1"/>
</dbReference>
<gene>
    <name evidence="16" type="ORF">B0T11DRAFT_228546</name>
</gene>
<dbReference type="PANTHER" id="PTHR42801">
    <property type="entry name" value="THIOREDOXIN-DEPENDENT PEROXIDE REDUCTASE"/>
    <property type="match status" value="1"/>
</dbReference>
<evidence type="ECO:0000313" key="17">
    <source>
        <dbReference type="Proteomes" id="UP000813385"/>
    </source>
</evidence>
<comment type="similarity">
    <text evidence="11">Belongs to the peroxiredoxin family. BCP/PrxQ subfamily.</text>
</comment>
<proteinExistence type="inferred from homology"/>
<evidence type="ECO:0000256" key="12">
    <source>
        <dbReference type="ARBA" id="ARBA00049091"/>
    </source>
</evidence>
<evidence type="ECO:0000256" key="4">
    <source>
        <dbReference type="ARBA" id="ARBA00022559"/>
    </source>
</evidence>
<name>A0A8K0TCF9_9PEZI</name>
<evidence type="ECO:0000256" key="9">
    <source>
        <dbReference type="ARBA" id="ARBA00023284"/>
    </source>
</evidence>
<sequence length="294" mass="30374">MPVTLRKRKAPEPAPAPAPKKAAAAPKAKAKPAGKEKPVKAAPAKAEAVEEAPAAASKPVNGSAKAKKPAVGDVITIGGFGGEVETNDGEKTTLEALLEESKTGVVLFTYPKASTPGCTTQVCLFRDSYEPLTAKGLAIYGLSSDSPKANTTFKTKQKLPYTLLCDPQRTLIDAIGLKAPPSKTTRGVFVVDKKGKVLAAEPGGPAATLAVVKKLAEELEDVDGGADAEAPAINGDAKAGEEESAVKEGDAEAGEKADAEEKAEKKDEEKADEKADEKAEEKEESKADDEKAAA</sequence>
<evidence type="ECO:0000313" key="16">
    <source>
        <dbReference type="EMBL" id="KAH7358052.1"/>
    </source>
</evidence>
<evidence type="ECO:0000256" key="14">
    <source>
        <dbReference type="SAM" id="MobiDB-lite"/>
    </source>
</evidence>
<comment type="catalytic activity">
    <reaction evidence="12">
        <text>a hydroperoxide + [thioredoxin]-dithiol = an alcohol + [thioredoxin]-disulfide + H2O</text>
        <dbReference type="Rhea" id="RHEA:62620"/>
        <dbReference type="Rhea" id="RHEA-COMP:10698"/>
        <dbReference type="Rhea" id="RHEA-COMP:10700"/>
        <dbReference type="ChEBI" id="CHEBI:15377"/>
        <dbReference type="ChEBI" id="CHEBI:29950"/>
        <dbReference type="ChEBI" id="CHEBI:30879"/>
        <dbReference type="ChEBI" id="CHEBI:35924"/>
        <dbReference type="ChEBI" id="CHEBI:50058"/>
        <dbReference type="EC" id="1.11.1.24"/>
    </reaction>
</comment>
<keyword evidence="6" id="KW-0560">Oxidoreductase</keyword>
<feature type="region of interest" description="Disordered" evidence="14">
    <location>
        <begin position="1"/>
        <end position="65"/>
    </location>
</feature>
<evidence type="ECO:0000256" key="2">
    <source>
        <dbReference type="ARBA" id="ARBA00011245"/>
    </source>
</evidence>
<evidence type="ECO:0000259" key="15">
    <source>
        <dbReference type="PROSITE" id="PS51352"/>
    </source>
</evidence>
<evidence type="ECO:0000256" key="6">
    <source>
        <dbReference type="ARBA" id="ARBA00023002"/>
    </source>
</evidence>
<dbReference type="PANTHER" id="PTHR42801:SF23">
    <property type="entry name" value="PEROXIREDOXIN DOT5"/>
    <property type="match status" value="1"/>
</dbReference>
<keyword evidence="8" id="KW-0539">Nucleus</keyword>
<dbReference type="EC" id="1.11.1.24" evidence="3"/>
<accession>A0A8K0TCF9</accession>
<dbReference type="GO" id="GO:0045454">
    <property type="term" value="P:cell redox homeostasis"/>
    <property type="evidence" value="ECO:0007669"/>
    <property type="project" value="TreeGrafter"/>
</dbReference>
<dbReference type="GO" id="GO:0034599">
    <property type="term" value="P:cellular response to oxidative stress"/>
    <property type="evidence" value="ECO:0007669"/>
    <property type="project" value="TreeGrafter"/>
</dbReference>
<evidence type="ECO:0000256" key="3">
    <source>
        <dbReference type="ARBA" id="ARBA00013017"/>
    </source>
</evidence>
<feature type="compositionally biased region" description="Basic and acidic residues" evidence="14">
    <location>
        <begin position="238"/>
        <end position="294"/>
    </location>
</feature>
<reference evidence="16" key="1">
    <citation type="journal article" date="2021" name="Nat. Commun.">
        <title>Genetic determinants of endophytism in the Arabidopsis root mycobiome.</title>
        <authorList>
            <person name="Mesny F."/>
            <person name="Miyauchi S."/>
            <person name="Thiergart T."/>
            <person name="Pickel B."/>
            <person name="Atanasova L."/>
            <person name="Karlsson M."/>
            <person name="Huettel B."/>
            <person name="Barry K.W."/>
            <person name="Haridas S."/>
            <person name="Chen C."/>
            <person name="Bauer D."/>
            <person name="Andreopoulos W."/>
            <person name="Pangilinan J."/>
            <person name="LaButti K."/>
            <person name="Riley R."/>
            <person name="Lipzen A."/>
            <person name="Clum A."/>
            <person name="Drula E."/>
            <person name="Henrissat B."/>
            <person name="Kohler A."/>
            <person name="Grigoriev I.V."/>
            <person name="Martin F.M."/>
            <person name="Hacquard S."/>
        </authorList>
    </citation>
    <scope>NUCLEOTIDE SEQUENCE</scope>
    <source>
        <strain evidence="16">MPI-CAGE-AT-0016</strain>
    </source>
</reference>
<dbReference type="Proteomes" id="UP000813385">
    <property type="component" value="Unassembled WGS sequence"/>
</dbReference>
<evidence type="ECO:0000256" key="1">
    <source>
        <dbReference type="ARBA" id="ARBA00004123"/>
    </source>
</evidence>
<evidence type="ECO:0000256" key="7">
    <source>
        <dbReference type="ARBA" id="ARBA00023157"/>
    </source>
</evidence>
<feature type="domain" description="Thioredoxin" evidence="15">
    <location>
        <begin position="46"/>
        <end position="221"/>
    </location>
</feature>
<dbReference type="PROSITE" id="PS51352">
    <property type="entry name" value="THIOREDOXIN_2"/>
    <property type="match status" value="1"/>
</dbReference>
<keyword evidence="9" id="KW-0676">Redox-active center</keyword>
<keyword evidence="17" id="KW-1185">Reference proteome</keyword>
<dbReference type="InterPro" id="IPR036249">
    <property type="entry name" value="Thioredoxin-like_sf"/>
</dbReference>
<dbReference type="AlphaFoldDB" id="A0A8K0TCF9"/>
<dbReference type="EMBL" id="JAGPXD010000004">
    <property type="protein sequence ID" value="KAH7358052.1"/>
    <property type="molecule type" value="Genomic_DNA"/>
</dbReference>
<dbReference type="FunFam" id="3.40.30.10:FF:000157">
    <property type="entry name" value="DOT5p Nuclear thiol peroxidase"/>
    <property type="match status" value="1"/>
</dbReference>
<keyword evidence="4" id="KW-0575">Peroxidase</keyword>
<dbReference type="GO" id="GO:0008379">
    <property type="term" value="F:thioredoxin peroxidase activity"/>
    <property type="evidence" value="ECO:0007669"/>
    <property type="project" value="TreeGrafter"/>
</dbReference>
<dbReference type="InterPro" id="IPR050924">
    <property type="entry name" value="Peroxiredoxin_BCP/PrxQ"/>
</dbReference>
<dbReference type="OrthoDB" id="338622at2759"/>
<keyword evidence="7" id="KW-1015">Disulfide bond</keyword>
<comment type="subunit">
    <text evidence="2">Monomer.</text>
</comment>
<dbReference type="Pfam" id="PF00578">
    <property type="entry name" value="AhpC-TSA"/>
    <property type="match status" value="1"/>
</dbReference>
<dbReference type="InterPro" id="IPR000866">
    <property type="entry name" value="AhpC/TSA"/>
</dbReference>
<feature type="compositionally biased region" description="Low complexity" evidence="14">
    <location>
        <begin position="40"/>
        <end position="60"/>
    </location>
</feature>
<evidence type="ECO:0000256" key="13">
    <source>
        <dbReference type="ARBA" id="ARBA00077538"/>
    </source>
</evidence>
<evidence type="ECO:0000256" key="5">
    <source>
        <dbReference type="ARBA" id="ARBA00022862"/>
    </source>
</evidence>
<evidence type="ECO:0000256" key="11">
    <source>
        <dbReference type="ARBA" id="ARBA00038489"/>
    </source>
</evidence>
<evidence type="ECO:0000256" key="10">
    <source>
        <dbReference type="ARBA" id="ARBA00032824"/>
    </source>
</evidence>
<organism evidence="16 17">
    <name type="scientific">Plectosphaerella cucumerina</name>
    <dbReference type="NCBI Taxonomy" id="40658"/>
    <lineage>
        <taxon>Eukaryota</taxon>
        <taxon>Fungi</taxon>
        <taxon>Dikarya</taxon>
        <taxon>Ascomycota</taxon>
        <taxon>Pezizomycotina</taxon>
        <taxon>Sordariomycetes</taxon>
        <taxon>Hypocreomycetidae</taxon>
        <taxon>Glomerellales</taxon>
        <taxon>Plectosphaerellaceae</taxon>
        <taxon>Plectosphaerella</taxon>
    </lineage>
</organism>